<feature type="compositionally biased region" description="Basic and acidic residues" evidence="1">
    <location>
        <begin position="651"/>
        <end position="664"/>
    </location>
</feature>
<feature type="region of interest" description="Disordered" evidence="1">
    <location>
        <begin position="98"/>
        <end position="683"/>
    </location>
</feature>
<feature type="compositionally biased region" description="Pro residues" evidence="1">
    <location>
        <begin position="363"/>
        <end position="374"/>
    </location>
</feature>
<dbReference type="Gene3D" id="1.10.10.60">
    <property type="entry name" value="Homeodomain-like"/>
    <property type="match status" value="1"/>
</dbReference>
<reference evidence="3" key="1">
    <citation type="submission" date="2020-11" db="EMBL/GenBank/DDBJ databases">
        <authorList>
            <consortium name="DOE Joint Genome Institute"/>
            <person name="Ahrendt S."/>
            <person name="Riley R."/>
            <person name="Andreopoulos W."/>
            <person name="Labutti K."/>
            <person name="Pangilinan J."/>
            <person name="Ruiz-Duenas F.J."/>
            <person name="Barrasa J.M."/>
            <person name="Sanchez-Garcia M."/>
            <person name="Camarero S."/>
            <person name="Miyauchi S."/>
            <person name="Serrano A."/>
            <person name="Linde D."/>
            <person name="Babiker R."/>
            <person name="Drula E."/>
            <person name="Ayuso-Fernandez I."/>
            <person name="Pacheco R."/>
            <person name="Padilla G."/>
            <person name="Ferreira P."/>
            <person name="Barriuso J."/>
            <person name="Kellner H."/>
            <person name="Castanera R."/>
            <person name="Alfaro M."/>
            <person name="Ramirez L."/>
            <person name="Pisabarro A.G."/>
            <person name="Kuo A."/>
            <person name="Tritt A."/>
            <person name="Lipzen A."/>
            <person name="He G."/>
            <person name="Yan M."/>
            <person name="Ng V."/>
            <person name="Cullen D."/>
            <person name="Martin F."/>
            <person name="Rosso M.-N."/>
            <person name="Henrissat B."/>
            <person name="Hibbett D."/>
            <person name="Martinez A.T."/>
            <person name="Grigoriev I.V."/>
        </authorList>
    </citation>
    <scope>NUCLEOTIDE SEQUENCE</scope>
    <source>
        <strain evidence="3">CBS 247.69</strain>
    </source>
</reference>
<feature type="compositionally biased region" description="Basic and acidic residues" evidence="1">
    <location>
        <begin position="400"/>
        <end position="410"/>
    </location>
</feature>
<comment type="caution">
    <text evidence="3">The sequence shown here is derived from an EMBL/GenBank/DDBJ whole genome shotgun (WGS) entry which is preliminary data.</text>
</comment>
<feature type="region of interest" description="Disordered" evidence="1">
    <location>
        <begin position="763"/>
        <end position="796"/>
    </location>
</feature>
<organism evidence="3 4">
    <name type="scientific">Collybia nuda</name>
    <dbReference type="NCBI Taxonomy" id="64659"/>
    <lineage>
        <taxon>Eukaryota</taxon>
        <taxon>Fungi</taxon>
        <taxon>Dikarya</taxon>
        <taxon>Basidiomycota</taxon>
        <taxon>Agaricomycotina</taxon>
        <taxon>Agaricomycetes</taxon>
        <taxon>Agaricomycetidae</taxon>
        <taxon>Agaricales</taxon>
        <taxon>Tricholomatineae</taxon>
        <taxon>Clitocybaceae</taxon>
        <taxon>Collybia</taxon>
    </lineage>
</organism>
<evidence type="ECO:0000256" key="1">
    <source>
        <dbReference type="SAM" id="MobiDB-lite"/>
    </source>
</evidence>
<feature type="compositionally biased region" description="Basic and acidic residues" evidence="1">
    <location>
        <begin position="614"/>
        <end position="624"/>
    </location>
</feature>
<sequence>MPGTRNAFSLEDDKYLVKYISTYNPMVSGRRGNALYQRLCENADQRWPWSIRHPWASWRDRYCKNSERFDVEIRKYIKKHNLPEDVEKTDGGVFLRKRARESEGAASGGNEGDGSDTRARKRKRKRVPDNGDDRQVKIKQEPVDSPKVVLRKSPEEQPKPSMAHTERGRKTVVKEEEEESSEAEAKPEVENSNASDGGGMEEKDEGDREDGDEEVGQGSEPVGSDDYTQDIFQSVPPIVTEDVSETDTESDKEEDELGETQPNMKTSEQHNGPPLYPDISTLSSPRFREQKLLQPDSNRRTFTKASSPPVSRQRTRSSPEPIASTSKVQLSPSHRLPRGSSLLRDTRPKRKVPKDDDFFASVPPTPTPSSPSPPRLVKRQPPQLIEGAFRNTFVDVPQGGRDDTSDDGEKPVWPPMRKKKISGSQSPDKRQLETGVNVRAKEVTPNGGRKSVFQPRYPTEQAAPKDGQASHPMSLPLKPPKPEHQPQKINGTPVDQESPKGATAQRGVSKIFIPIEQASKTRGGLPATTPGHQTADRKPQREKSSTIALTRKSGSKQEPHLPTAGSRVPALQTSSHIITLGGPSRRSSGLRHEAKLVDHAPPVDSHTPGNPFKAHPEPVGESKGKSRVRASSLFDRRHTIDYASEGTSPTVRRDLRSQSFREPRQSLPAPTHTPMVTSTPDKISQPSLLPIPIAAEDRFKVEYLGMSAAVTIIAKRFSVAEEVVWRGWEKTKSISKTEEYCRRLAELNAKSEAIVLKEMRKSGIISEETPTHTPRSTAGSPRSRRSSGKRKLEIKPLVDDDVMSEYTPPSSTRAAQYARLAKQGRKEEALTREWRRASFGGLKGSFSYRQSDPEYSSPARKTYVDHVEEGPGETPPPTTPSLSASGDYGEDALDDALEDLDEEAFLTTTAQNAEALREIERGVDPDLMFQWAAALLGQVRDRASQLPQDNVG</sequence>
<name>A0A9P5Y8V8_9AGAR</name>
<proteinExistence type="predicted"/>
<feature type="compositionally biased region" description="Polar residues" evidence="1">
    <location>
        <begin position="303"/>
        <end position="332"/>
    </location>
</feature>
<feature type="compositionally biased region" description="Basic and acidic residues" evidence="1">
    <location>
        <begin position="127"/>
        <end position="144"/>
    </location>
</feature>
<protein>
    <recommendedName>
        <fullName evidence="2">TERF2-interacting telomeric protein 1 Myb domain-containing protein</fullName>
    </recommendedName>
</protein>
<feature type="compositionally biased region" description="Acidic residues" evidence="1">
    <location>
        <begin position="242"/>
        <end position="258"/>
    </location>
</feature>
<accession>A0A9P5Y8V8</accession>
<dbReference type="Pfam" id="PF08914">
    <property type="entry name" value="Myb_Rap1"/>
    <property type="match status" value="1"/>
</dbReference>
<feature type="domain" description="TERF2-interacting telomeric protein 1 Myb" evidence="2">
    <location>
        <begin position="8"/>
        <end position="65"/>
    </location>
</feature>
<dbReference type="AlphaFoldDB" id="A0A9P5Y8V8"/>
<dbReference type="SUPFAM" id="SSF46689">
    <property type="entry name" value="Homeodomain-like"/>
    <property type="match status" value="1"/>
</dbReference>
<gene>
    <name evidence="3" type="ORF">BDZ94DRAFT_1258778</name>
</gene>
<evidence type="ECO:0000259" key="2">
    <source>
        <dbReference type="Pfam" id="PF08914"/>
    </source>
</evidence>
<evidence type="ECO:0000313" key="3">
    <source>
        <dbReference type="EMBL" id="KAF9463426.1"/>
    </source>
</evidence>
<dbReference type="Proteomes" id="UP000807353">
    <property type="component" value="Unassembled WGS sequence"/>
</dbReference>
<dbReference type="InterPro" id="IPR015010">
    <property type="entry name" value="TERF2IP_Myb"/>
</dbReference>
<feature type="compositionally biased region" description="Acidic residues" evidence="1">
    <location>
        <begin position="202"/>
        <end position="215"/>
    </location>
</feature>
<dbReference type="EMBL" id="MU150262">
    <property type="protein sequence ID" value="KAF9463426.1"/>
    <property type="molecule type" value="Genomic_DNA"/>
</dbReference>
<dbReference type="InterPro" id="IPR009057">
    <property type="entry name" value="Homeodomain-like_sf"/>
</dbReference>
<dbReference type="OrthoDB" id="435460at2759"/>
<keyword evidence="4" id="KW-1185">Reference proteome</keyword>
<feature type="compositionally biased region" description="Acidic residues" evidence="1">
    <location>
        <begin position="888"/>
        <end position="900"/>
    </location>
</feature>
<feature type="region of interest" description="Disordered" evidence="1">
    <location>
        <begin position="866"/>
        <end position="900"/>
    </location>
</feature>
<feature type="compositionally biased region" description="Polar residues" evidence="1">
    <location>
        <begin position="674"/>
        <end position="683"/>
    </location>
</feature>
<feature type="compositionally biased region" description="Polar residues" evidence="1">
    <location>
        <begin position="260"/>
        <end position="270"/>
    </location>
</feature>
<feature type="compositionally biased region" description="Basic and acidic residues" evidence="1">
    <location>
        <begin position="534"/>
        <end position="544"/>
    </location>
</feature>
<feature type="compositionally biased region" description="Basic and acidic residues" evidence="1">
    <location>
        <begin position="152"/>
        <end position="174"/>
    </location>
</feature>
<evidence type="ECO:0000313" key="4">
    <source>
        <dbReference type="Proteomes" id="UP000807353"/>
    </source>
</evidence>
<dbReference type="CDD" id="cd11655">
    <property type="entry name" value="rap1_myb-like"/>
    <property type="match status" value="1"/>
</dbReference>